<feature type="transmembrane region" description="Helical" evidence="1">
    <location>
        <begin position="55"/>
        <end position="79"/>
    </location>
</feature>
<dbReference type="GO" id="GO:0071111">
    <property type="term" value="F:cyclic-guanylate-specific phosphodiesterase activity"/>
    <property type="evidence" value="ECO:0007669"/>
    <property type="project" value="InterPro"/>
</dbReference>
<evidence type="ECO:0000256" key="1">
    <source>
        <dbReference type="SAM" id="Phobius"/>
    </source>
</evidence>
<protein>
    <submittedName>
        <fullName evidence="4">EAL domain, c-di-GMP-specific phosphodiesterase class I (Or its enzymatically inactive variant)</fullName>
    </submittedName>
</protein>
<keyword evidence="1" id="KW-0812">Transmembrane</keyword>
<dbReference type="SMART" id="SM00267">
    <property type="entry name" value="GGDEF"/>
    <property type="match status" value="1"/>
</dbReference>
<dbReference type="PROSITE" id="PS50883">
    <property type="entry name" value="EAL"/>
    <property type="match status" value="1"/>
</dbReference>
<dbReference type="InterPro" id="IPR043128">
    <property type="entry name" value="Rev_trsase/Diguanyl_cyclase"/>
</dbReference>
<dbReference type="PANTHER" id="PTHR33121">
    <property type="entry name" value="CYCLIC DI-GMP PHOSPHODIESTERASE PDEF"/>
    <property type="match status" value="1"/>
</dbReference>
<dbReference type="InterPro" id="IPR000160">
    <property type="entry name" value="GGDEF_dom"/>
</dbReference>
<dbReference type="SMART" id="SM00052">
    <property type="entry name" value="EAL"/>
    <property type="match status" value="1"/>
</dbReference>
<dbReference type="CDD" id="cd01948">
    <property type="entry name" value="EAL"/>
    <property type="match status" value="1"/>
</dbReference>
<feature type="domain" description="EAL" evidence="2">
    <location>
        <begin position="297"/>
        <end position="551"/>
    </location>
</feature>
<dbReference type="AlphaFoldDB" id="A0A1K2I1S7"/>
<dbReference type="InterPro" id="IPR001633">
    <property type="entry name" value="EAL_dom"/>
</dbReference>
<dbReference type="PROSITE" id="PS50887">
    <property type="entry name" value="GGDEF"/>
    <property type="match status" value="1"/>
</dbReference>
<reference evidence="4 5" key="1">
    <citation type="submission" date="2016-11" db="EMBL/GenBank/DDBJ databases">
        <authorList>
            <person name="Jaros S."/>
            <person name="Januszkiewicz K."/>
            <person name="Wedrychowicz H."/>
        </authorList>
    </citation>
    <scope>NUCLEOTIDE SEQUENCE [LARGE SCALE GENOMIC DNA]</scope>
    <source>
        <strain evidence="4 5">ATCC 23634</strain>
    </source>
</reference>
<evidence type="ECO:0000259" key="2">
    <source>
        <dbReference type="PROSITE" id="PS50883"/>
    </source>
</evidence>
<dbReference type="InterPro" id="IPR050706">
    <property type="entry name" value="Cyclic-di-GMP_PDE-like"/>
</dbReference>
<dbReference type="PANTHER" id="PTHR33121:SF79">
    <property type="entry name" value="CYCLIC DI-GMP PHOSPHODIESTERASE PDED-RELATED"/>
    <property type="match status" value="1"/>
</dbReference>
<gene>
    <name evidence="4" type="ORF">SAMN02983003_2877</name>
</gene>
<evidence type="ECO:0000259" key="3">
    <source>
        <dbReference type="PROSITE" id="PS50887"/>
    </source>
</evidence>
<keyword evidence="5" id="KW-1185">Reference proteome</keyword>
<name>A0A1K2I1S7_9HYPH</name>
<keyword evidence="1" id="KW-0472">Membrane</keyword>
<dbReference type="Proteomes" id="UP000183447">
    <property type="component" value="Unassembled WGS sequence"/>
</dbReference>
<organism evidence="4 5">
    <name type="scientific">Devosia enhydra</name>
    <dbReference type="NCBI Taxonomy" id="665118"/>
    <lineage>
        <taxon>Bacteria</taxon>
        <taxon>Pseudomonadati</taxon>
        <taxon>Pseudomonadota</taxon>
        <taxon>Alphaproteobacteria</taxon>
        <taxon>Hyphomicrobiales</taxon>
        <taxon>Devosiaceae</taxon>
        <taxon>Devosia</taxon>
    </lineage>
</organism>
<dbReference type="Gene3D" id="3.30.70.270">
    <property type="match status" value="1"/>
</dbReference>
<dbReference type="Pfam" id="PF00990">
    <property type="entry name" value="GGDEF"/>
    <property type="match status" value="1"/>
</dbReference>
<evidence type="ECO:0000313" key="4">
    <source>
        <dbReference type="EMBL" id="SFZ85708.1"/>
    </source>
</evidence>
<dbReference type="SUPFAM" id="SSF141868">
    <property type="entry name" value="EAL domain-like"/>
    <property type="match status" value="1"/>
</dbReference>
<keyword evidence="1" id="KW-1133">Transmembrane helix</keyword>
<feature type="transmembrane region" description="Helical" evidence="1">
    <location>
        <begin position="22"/>
        <end position="43"/>
    </location>
</feature>
<feature type="domain" description="GGDEF" evidence="3">
    <location>
        <begin position="158"/>
        <end position="287"/>
    </location>
</feature>
<dbReference type="SUPFAM" id="SSF55073">
    <property type="entry name" value="Nucleotide cyclase"/>
    <property type="match status" value="1"/>
</dbReference>
<dbReference type="EMBL" id="FPKU01000002">
    <property type="protein sequence ID" value="SFZ85708.1"/>
    <property type="molecule type" value="Genomic_DNA"/>
</dbReference>
<dbReference type="STRING" id="665118.SAMN02983003_2877"/>
<evidence type="ECO:0000313" key="5">
    <source>
        <dbReference type="Proteomes" id="UP000183447"/>
    </source>
</evidence>
<proteinExistence type="predicted"/>
<sequence length="568" mass="62062">MNDLKFYAAISRFGRLNYRAKIMIMAFLGTHVPLLALIGYFVFNVSNDMGLVWRTLAVALVATLAGTGVTLFVLNQLLAPVLATSRALRLYGETRKKTELPHGFSDEAGTLMADAGRTMERLEQSLVALETTELVTGLPNRRKFTSEIADTLRRSPDEALAVVTLRLRDHGRLATSYDQRRLDQLMRLLADRLAGACEPRTFIARTYADAFSLMLPAADVDAVSARAARLSAALAAETPFEGIALSPDIATGVALYPDDATEASALLDHAGAAATLSRSEAIVAFHAPAIREEARRRFELEQELRRAVAENQFELAYQPVVDLRAGRATASEALIRWRHPDKGVIAPGLFIPTAERSGLIDDIGRWVIREACAQAGRWQAGEAAGLTVAINLSARQFLDRGLTGLLEEAVRESRISPERIEIELTESAAMVDYEHTRNTFTRLRDAGYSIAIDDFGTGYASMSYLRRLPFNKLKIDREFVSHVDTAADAQAICGAMITLAQGLGLEVLAEGAERPEEVRWLSERGCALFQGYYFARPVRAEAMPETLADIGMAVAGASLLMSAGRRAA</sequence>
<dbReference type="OrthoDB" id="9814202at2"/>
<dbReference type="Pfam" id="PF00563">
    <property type="entry name" value="EAL"/>
    <property type="match status" value="1"/>
</dbReference>
<dbReference type="InterPro" id="IPR035919">
    <property type="entry name" value="EAL_sf"/>
</dbReference>
<accession>A0A1K2I1S7</accession>
<dbReference type="RefSeq" id="WP_072344287.1">
    <property type="nucleotide sequence ID" value="NZ_FPKU01000002.1"/>
</dbReference>
<dbReference type="InterPro" id="IPR029787">
    <property type="entry name" value="Nucleotide_cyclase"/>
</dbReference>
<dbReference type="Gene3D" id="3.20.20.450">
    <property type="entry name" value="EAL domain"/>
    <property type="match status" value="1"/>
</dbReference>